<evidence type="ECO:0000256" key="3">
    <source>
        <dbReference type="ARBA" id="ARBA00022448"/>
    </source>
</evidence>
<sequence>MLGMKSRVVYDAALSFLISSRVSGGDIMRREQTAAGDSIAAVSMASNFALTALKGIIGILFNSYALLADALFSLAEILTTVSSSLTDAWRRFYEHKSPLSRQDPAQKAKSFLPIAVFIAVLILLGAMQTMITTVTAIFEGDILAPGYVAGVVVVVSLVMKELIFQIQYRSSSTRAEKEREAYVENHRYSLYCSIIVMLGVFGAMAGHALDIPMMLYFDPIMAIIVAILIAYRAYIMVRRVINSTLTTTLFREDTERLIETVQRVHGIITVEDLRAQEQGHYVRVIAKISVNPQITVTEANDIANRAKVLLMHRFSHVNDVSILVLPYDPGYPYKSNQLGANDDMPNLLQ</sequence>
<evidence type="ECO:0000256" key="7">
    <source>
        <dbReference type="SAM" id="Phobius"/>
    </source>
</evidence>
<feature type="transmembrane region" description="Helical" evidence="7">
    <location>
        <begin position="48"/>
        <end position="67"/>
    </location>
</feature>
<dbReference type="InterPro" id="IPR027470">
    <property type="entry name" value="Cation_efflux_CTD"/>
</dbReference>
<evidence type="ECO:0000256" key="5">
    <source>
        <dbReference type="ARBA" id="ARBA00022989"/>
    </source>
</evidence>
<dbReference type="EMBL" id="CP034346">
    <property type="protein sequence ID" value="AZS16964.1"/>
    <property type="molecule type" value="Genomic_DNA"/>
</dbReference>
<evidence type="ECO:0000313" key="11">
    <source>
        <dbReference type="Proteomes" id="UP000270678"/>
    </source>
</evidence>
<evidence type="ECO:0000256" key="4">
    <source>
        <dbReference type="ARBA" id="ARBA00022692"/>
    </source>
</evidence>
<dbReference type="NCBIfam" id="TIGR01297">
    <property type="entry name" value="CDF"/>
    <property type="match status" value="1"/>
</dbReference>
<dbReference type="Proteomes" id="UP000270678">
    <property type="component" value="Chromosome"/>
</dbReference>
<keyword evidence="6 7" id="KW-0472">Membrane</keyword>
<evidence type="ECO:0000256" key="6">
    <source>
        <dbReference type="ARBA" id="ARBA00023136"/>
    </source>
</evidence>
<name>A0A3S9V331_9BACL</name>
<keyword evidence="11" id="KW-1185">Reference proteome</keyword>
<dbReference type="Gene3D" id="1.20.1510.10">
    <property type="entry name" value="Cation efflux protein transmembrane domain"/>
    <property type="match status" value="1"/>
</dbReference>
<dbReference type="PANTHER" id="PTHR43840">
    <property type="entry name" value="MITOCHONDRIAL METAL TRANSPORTER 1-RELATED"/>
    <property type="match status" value="1"/>
</dbReference>
<feature type="transmembrane region" description="Helical" evidence="7">
    <location>
        <begin position="215"/>
        <end position="234"/>
    </location>
</feature>
<comment type="subcellular location">
    <subcellularLocation>
        <location evidence="1">Membrane</location>
        <topology evidence="1">Multi-pass membrane protein</topology>
    </subcellularLocation>
</comment>
<keyword evidence="5 7" id="KW-1133">Transmembrane helix</keyword>
<dbReference type="InterPro" id="IPR058533">
    <property type="entry name" value="Cation_efflux_TM"/>
</dbReference>
<accession>A0A3S9V331</accession>
<dbReference type="AlphaFoldDB" id="A0A3S9V331"/>
<dbReference type="Pfam" id="PF16916">
    <property type="entry name" value="ZT_dimer"/>
    <property type="match status" value="1"/>
</dbReference>
<gene>
    <name evidence="10" type="ORF">EI981_22530</name>
</gene>
<feature type="domain" description="Cation efflux protein transmembrane" evidence="8">
    <location>
        <begin position="115"/>
        <end position="240"/>
    </location>
</feature>
<dbReference type="PANTHER" id="PTHR43840:SF15">
    <property type="entry name" value="MITOCHONDRIAL METAL TRANSPORTER 1-RELATED"/>
    <property type="match status" value="1"/>
</dbReference>
<dbReference type="InterPro" id="IPR050291">
    <property type="entry name" value="CDF_Transporter"/>
</dbReference>
<evidence type="ECO:0000256" key="2">
    <source>
        <dbReference type="ARBA" id="ARBA00008114"/>
    </source>
</evidence>
<dbReference type="Pfam" id="PF01545">
    <property type="entry name" value="Cation_efflux"/>
    <property type="match status" value="2"/>
</dbReference>
<dbReference type="KEGG" id="plut:EI981_22530"/>
<reference evidence="11" key="1">
    <citation type="submission" date="2018-12" db="EMBL/GenBank/DDBJ databases">
        <title>Complete genome sequence of Paenibacillus sp. MBLB1234.</title>
        <authorList>
            <person name="Nam Y.-D."/>
            <person name="Kang J."/>
            <person name="Chung W.-H."/>
            <person name="Park Y.S."/>
        </authorList>
    </citation>
    <scope>NUCLEOTIDE SEQUENCE [LARGE SCALE GENOMIC DNA]</scope>
    <source>
        <strain evidence="11">MBLB1234</strain>
    </source>
</reference>
<dbReference type="Gene3D" id="3.30.70.1350">
    <property type="entry name" value="Cation efflux protein, cytoplasmic domain"/>
    <property type="match status" value="1"/>
</dbReference>
<feature type="transmembrane region" description="Helical" evidence="7">
    <location>
        <begin position="144"/>
        <end position="168"/>
    </location>
</feature>
<dbReference type="InterPro" id="IPR036837">
    <property type="entry name" value="Cation_efflux_CTD_sf"/>
</dbReference>
<evidence type="ECO:0000313" key="10">
    <source>
        <dbReference type="EMBL" id="AZS16964.1"/>
    </source>
</evidence>
<proteinExistence type="inferred from homology"/>
<evidence type="ECO:0000256" key="1">
    <source>
        <dbReference type="ARBA" id="ARBA00004141"/>
    </source>
</evidence>
<feature type="transmembrane region" description="Helical" evidence="7">
    <location>
        <begin position="111"/>
        <end position="138"/>
    </location>
</feature>
<keyword evidence="4 7" id="KW-0812">Transmembrane</keyword>
<dbReference type="GO" id="GO:0016020">
    <property type="term" value="C:membrane"/>
    <property type="evidence" value="ECO:0007669"/>
    <property type="project" value="UniProtKB-SubCell"/>
</dbReference>
<feature type="domain" description="Cation efflux protein transmembrane" evidence="8">
    <location>
        <begin position="42"/>
        <end position="88"/>
    </location>
</feature>
<keyword evidence="3" id="KW-0813">Transport</keyword>
<organism evidence="10 11">
    <name type="scientific">Paenibacillus lutimineralis</name>
    <dbReference type="NCBI Taxonomy" id="2707005"/>
    <lineage>
        <taxon>Bacteria</taxon>
        <taxon>Bacillati</taxon>
        <taxon>Bacillota</taxon>
        <taxon>Bacilli</taxon>
        <taxon>Bacillales</taxon>
        <taxon>Paenibacillaceae</taxon>
        <taxon>Paenibacillus</taxon>
    </lineage>
</organism>
<dbReference type="InterPro" id="IPR002524">
    <property type="entry name" value="Cation_efflux"/>
</dbReference>
<dbReference type="OrthoDB" id="9806522at2"/>
<feature type="transmembrane region" description="Helical" evidence="7">
    <location>
        <begin position="188"/>
        <end position="209"/>
    </location>
</feature>
<evidence type="ECO:0000259" key="9">
    <source>
        <dbReference type="Pfam" id="PF16916"/>
    </source>
</evidence>
<dbReference type="SUPFAM" id="SSF161111">
    <property type="entry name" value="Cation efflux protein transmembrane domain-like"/>
    <property type="match status" value="1"/>
</dbReference>
<dbReference type="InterPro" id="IPR027469">
    <property type="entry name" value="Cation_efflux_TMD_sf"/>
</dbReference>
<dbReference type="GO" id="GO:0008324">
    <property type="term" value="F:monoatomic cation transmembrane transporter activity"/>
    <property type="evidence" value="ECO:0007669"/>
    <property type="project" value="InterPro"/>
</dbReference>
<evidence type="ECO:0000259" key="8">
    <source>
        <dbReference type="Pfam" id="PF01545"/>
    </source>
</evidence>
<comment type="similarity">
    <text evidence="2">Belongs to the cation diffusion facilitator (CDF) transporter (TC 2.A.4) family.</text>
</comment>
<dbReference type="SUPFAM" id="SSF160240">
    <property type="entry name" value="Cation efflux protein cytoplasmic domain-like"/>
    <property type="match status" value="1"/>
</dbReference>
<feature type="domain" description="Cation efflux protein cytoplasmic" evidence="9">
    <location>
        <begin position="252"/>
        <end position="324"/>
    </location>
</feature>
<protein>
    <submittedName>
        <fullName evidence="10">Cation diffusion facilitator family transporter</fullName>
    </submittedName>
</protein>